<protein>
    <recommendedName>
        <fullName evidence="2">Apple domain-containing protein</fullName>
    </recommendedName>
</protein>
<feature type="compositionally biased region" description="Low complexity" evidence="1">
    <location>
        <begin position="256"/>
        <end position="352"/>
    </location>
</feature>
<sequence>MVCMFEGPNLPSTVNGVIPTFGVNPSNTNFLAATGVFTNKKEGICTFPKSYAGNSDGENTITPYVMGNFVTRGVTSRATLKCKGLNGAKTYTSFQCPQITYNRMAEGEFTLYFAAPTGPQFSPYVFAVSSPTTATDYVYETAIASTTLAPAPATTNFITQTSGTETVTITISPQPSTTITETAFSVISPHTIFETPAEQTHVVFESLYSTSTFLLPGEPLSTTTETEYTSNAVTTEYSTATIITAATATEYVESCSSAGSSTSSETVFSSSTSATPSTSSSNLLSTESSTIDTTTSHTDSTLTSTATTTSTSLISTETVTSTDASPSPTDSTSIGTSTHSTETVTSTGTSNSAIHTSPTPPACPESDGSFVSLANGARFSIKCHKDYQAGQLGAEYAKSFEGCMQACSKSSGCKAVAYTGGSSAGWCYLKSQDRDAVDIEAVWGAVLTTDATQNTETTESSIPSTSTVASATSTRSCPASDKESFEAKDGSSYTVECYADHFAGDIGMTYESTLDSCIEACASRGDCVDVAWLPGSPGPCYLKGEVGARLSNQGVWGAIKATFSTPSASTSSYTATTTPTSASVCPGGILSPTTTLDCPVHNGACFKTTSQDVFQIECFSDRYAGDLALSWETTFPACLEKCASTPNCIDVSYAHGAGACYMKNAANAIVHNRDIYGARKVEFVFAPMTFTKRRDAYPTTLLAQRAAKTDPADFDYTYPWTFRTTVTRTSAMRLATVTPAPAGTTTSTIVTQAVQTVTLTPQPSGAATYTLTTGTASAVTETLQAAVKPVTEVVYSTAVETVAGGASGVATRTARTVSVETRWETTVVTVVGSTQTVWETGCRSAARPTVTVE</sequence>
<dbReference type="PANTHER" id="PTHR33946">
    <property type="match status" value="1"/>
</dbReference>
<dbReference type="PANTHER" id="PTHR33946:SF4">
    <property type="entry name" value="COAGULATION FACTOR XI"/>
    <property type="match status" value="1"/>
</dbReference>
<gene>
    <name evidence="3" type="ORF">GTA08_BOTSDO10064</name>
</gene>
<organism evidence="3 4">
    <name type="scientific">Botryosphaeria dothidea</name>
    <dbReference type="NCBI Taxonomy" id="55169"/>
    <lineage>
        <taxon>Eukaryota</taxon>
        <taxon>Fungi</taxon>
        <taxon>Dikarya</taxon>
        <taxon>Ascomycota</taxon>
        <taxon>Pezizomycotina</taxon>
        <taxon>Dothideomycetes</taxon>
        <taxon>Dothideomycetes incertae sedis</taxon>
        <taxon>Botryosphaeriales</taxon>
        <taxon>Botryosphaeriaceae</taxon>
        <taxon>Botryosphaeria</taxon>
    </lineage>
</organism>
<proteinExistence type="predicted"/>
<dbReference type="Proteomes" id="UP000572817">
    <property type="component" value="Unassembled WGS sequence"/>
</dbReference>
<feature type="region of interest" description="Disordered" evidence="1">
    <location>
        <begin position="256"/>
        <end position="367"/>
    </location>
</feature>
<name>A0A8H4MYL4_9PEZI</name>
<evidence type="ECO:0000259" key="2">
    <source>
        <dbReference type="Pfam" id="PF14295"/>
    </source>
</evidence>
<dbReference type="Gene3D" id="3.50.4.10">
    <property type="entry name" value="Hepatocyte Growth Factor"/>
    <property type="match status" value="1"/>
</dbReference>
<accession>A0A8H4MYL4</accession>
<dbReference type="Pfam" id="PF14295">
    <property type="entry name" value="PAN_4"/>
    <property type="match status" value="3"/>
</dbReference>
<feature type="domain" description="Apple" evidence="2">
    <location>
        <begin position="503"/>
        <end position="543"/>
    </location>
</feature>
<dbReference type="EMBL" id="WWBZ02000073">
    <property type="protein sequence ID" value="KAF4302275.1"/>
    <property type="molecule type" value="Genomic_DNA"/>
</dbReference>
<evidence type="ECO:0000256" key="1">
    <source>
        <dbReference type="SAM" id="MobiDB-lite"/>
    </source>
</evidence>
<keyword evidence="4" id="KW-1185">Reference proteome</keyword>
<evidence type="ECO:0000313" key="3">
    <source>
        <dbReference type="EMBL" id="KAF4302275.1"/>
    </source>
</evidence>
<comment type="caution">
    <text evidence="3">The sequence shown here is derived from an EMBL/GenBank/DDBJ whole genome shotgun (WGS) entry which is preliminary data.</text>
</comment>
<feature type="domain" description="Apple" evidence="2">
    <location>
        <begin position="386"/>
        <end position="430"/>
    </location>
</feature>
<dbReference type="InterPro" id="IPR003609">
    <property type="entry name" value="Pan_app"/>
</dbReference>
<reference evidence="3" key="1">
    <citation type="submission" date="2020-04" db="EMBL/GenBank/DDBJ databases">
        <title>Genome Assembly and Annotation of Botryosphaeria dothidea sdau 11-99, a Latent Pathogen of Apple Fruit Ring Rot in China.</title>
        <authorList>
            <person name="Yu C."/>
            <person name="Diao Y."/>
            <person name="Lu Q."/>
            <person name="Zhao J."/>
            <person name="Cui S."/>
            <person name="Peng C."/>
            <person name="He B."/>
            <person name="Liu H."/>
        </authorList>
    </citation>
    <scope>NUCLEOTIDE SEQUENCE [LARGE SCALE GENOMIC DNA]</scope>
    <source>
        <strain evidence="3">Sdau11-99</strain>
    </source>
</reference>
<dbReference type="OrthoDB" id="160645at2759"/>
<evidence type="ECO:0000313" key="4">
    <source>
        <dbReference type="Proteomes" id="UP000572817"/>
    </source>
</evidence>
<dbReference type="AlphaFoldDB" id="A0A8H4MYL4"/>
<feature type="domain" description="Apple" evidence="2">
    <location>
        <begin position="635"/>
        <end position="663"/>
    </location>
</feature>